<feature type="signal peptide" evidence="1">
    <location>
        <begin position="1"/>
        <end position="18"/>
    </location>
</feature>
<dbReference type="PROSITE" id="PS51257">
    <property type="entry name" value="PROKAR_LIPOPROTEIN"/>
    <property type="match status" value="1"/>
</dbReference>
<accession>A0A0H2LY56</accession>
<dbReference type="Proteomes" id="UP000035170">
    <property type="component" value="Unassembled WGS sequence"/>
</dbReference>
<reference evidence="2 3" key="1">
    <citation type="submission" date="2015-03" db="EMBL/GenBank/DDBJ databases">
        <title>Genome sequence of Variovorax paradoxus TBEA6.</title>
        <authorList>
            <person name="Poehlein A."/>
            <person name="Schuldes J."/>
            <person name="Wuebbeler J.H."/>
            <person name="Hiessl S."/>
            <person name="Steinbuechel A."/>
            <person name="Daniel R."/>
        </authorList>
    </citation>
    <scope>NUCLEOTIDE SEQUENCE [LARGE SCALE GENOMIC DNA]</scope>
    <source>
        <strain evidence="2 3">TBEA6</strain>
    </source>
</reference>
<evidence type="ECO:0000256" key="1">
    <source>
        <dbReference type="SAM" id="SignalP"/>
    </source>
</evidence>
<protein>
    <submittedName>
        <fullName evidence="2">Uncharacterized protein</fullName>
    </submittedName>
</protein>
<sequence>MRRLLLTIATCCLMTACASGVLPMPDPDPIEVNPQANLIVPPRPLPQPATGEIQELESNHREVAKAYHNLASQMCRLLAHLQMPTQGCEPWTKSF</sequence>
<gene>
    <name evidence="2" type="ORF">VPARA_40050</name>
</gene>
<comment type="caution">
    <text evidence="2">The sequence shown here is derived from an EMBL/GenBank/DDBJ whole genome shotgun (WGS) entry which is preliminary data.</text>
</comment>
<evidence type="ECO:0000313" key="3">
    <source>
        <dbReference type="Proteomes" id="UP000035170"/>
    </source>
</evidence>
<dbReference type="EMBL" id="JZWI01000021">
    <property type="protein sequence ID" value="KLN54701.1"/>
    <property type="molecule type" value="Genomic_DNA"/>
</dbReference>
<keyword evidence="3" id="KW-1185">Reference proteome</keyword>
<feature type="chain" id="PRO_5002597088" evidence="1">
    <location>
        <begin position="19"/>
        <end position="95"/>
    </location>
</feature>
<name>A0A0H2LY56_VARPD</name>
<organism evidence="2 3">
    <name type="scientific">Variovorax paradoxus</name>
    <dbReference type="NCBI Taxonomy" id="34073"/>
    <lineage>
        <taxon>Bacteria</taxon>
        <taxon>Pseudomonadati</taxon>
        <taxon>Pseudomonadota</taxon>
        <taxon>Betaproteobacteria</taxon>
        <taxon>Burkholderiales</taxon>
        <taxon>Comamonadaceae</taxon>
        <taxon>Variovorax</taxon>
    </lineage>
</organism>
<proteinExistence type="predicted"/>
<dbReference type="AlphaFoldDB" id="A0A0H2LY56"/>
<evidence type="ECO:0000313" key="2">
    <source>
        <dbReference type="EMBL" id="KLN54701.1"/>
    </source>
</evidence>
<keyword evidence="1" id="KW-0732">Signal</keyword>